<gene>
    <name evidence="6" type="ORF">K4G66_14635</name>
</gene>
<dbReference type="PANTHER" id="PTHR11079:SF161">
    <property type="entry name" value="CMP_DCMP-TYPE DEAMINASE DOMAIN-CONTAINING PROTEIN"/>
    <property type="match status" value="1"/>
</dbReference>
<dbReference type="InterPro" id="IPR002125">
    <property type="entry name" value="CMP_dCMP_dom"/>
</dbReference>
<dbReference type="GO" id="GO:0006152">
    <property type="term" value="P:purine nucleoside catabolic process"/>
    <property type="evidence" value="ECO:0007669"/>
    <property type="project" value="TreeGrafter"/>
</dbReference>
<sequence length="158" mass="17997">MEKNDAYFISVAIELAREGMQSNLGGPFGAIVVRDQKIIGRGQNRVTSSHDPTAHAEVNAIRDACQQLDTFVLDGCTLYTSCEPCPMCLGAIYWARIARIVFAATRQDAARGQFDDEWLYQEVNRSWEERDIEFLQLAQGEGAVVFDEWRRKEDRVKY</sequence>
<organism evidence="6">
    <name type="scientific">Roseihalotalea indica</name>
    <dbReference type="NCBI Taxonomy" id="2867963"/>
    <lineage>
        <taxon>Bacteria</taxon>
        <taxon>Pseudomonadati</taxon>
        <taxon>Bacteroidota</taxon>
        <taxon>Cytophagia</taxon>
        <taxon>Cytophagales</taxon>
        <taxon>Catalimonadaceae</taxon>
        <taxon>Roseihalotalea</taxon>
    </lineage>
</organism>
<proteinExistence type="inferred from homology"/>
<evidence type="ECO:0000313" key="6">
    <source>
        <dbReference type="EMBL" id="WKN39927.1"/>
    </source>
</evidence>
<evidence type="ECO:0000256" key="2">
    <source>
        <dbReference type="ARBA" id="ARBA00022723"/>
    </source>
</evidence>
<name>A0AA49JJS6_9BACT</name>
<keyword evidence="4" id="KW-0862">Zinc</keyword>
<dbReference type="InterPro" id="IPR016193">
    <property type="entry name" value="Cytidine_deaminase-like"/>
</dbReference>
<dbReference type="FunFam" id="3.40.140.10:FF:000011">
    <property type="entry name" value="tRNA-specific adenosine deaminase"/>
    <property type="match status" value="1"/>
</dbReference>
<dbReference type="PROSITE" id="PS51747">
    <property type="entry name" value="CYT_DCMP_DEAMINASES_2"/>
    <property type="match status" value="1"/>
</dbReference>
<comment type="similarity">
    <text evidence="1">Belongs to the cytidine and deoxycytidylate deaminase family.</text>
</comment>
<reference evidence="6" key="2">
    <citation type="journal article" date="2024" name="Antonie Van Leeuwenhoek">
        <title>Roseihalotalea indica gen. nov., sp. nov., a halophilic Bacteroidetes from mesopelagic Southwest Indian Ocean with higher carbohydrate metabolic potential.</title>
        <authorList>
            <person name="Chen B."/>
            <person name="Zhang M."/>
            <person name="Lin D."/>
            <person name="Ye J."/>
            <person name="Tang K."/>
        </authorList>
    </citation>
    <scope>NUCLEOTIDE SEQUENCE</scope>
    <source>
        <strain evidence="6">TK19036</strain>
    </source>
</reference>
<keyword evidence="3" id="KW-0378">Hydrolase</keyword>
<evidence type="ECO:0000256" key="4">
    <source>
        <dbReference type="ARBA" id="ARBA00022833"/>
    </source>
</evidence>
<accession>A0AA49JJS6</accession>
<dbReference type="Gene3D" id="3.40.140.10">
    <property type="entry name" value="Cytidine Deaminase, domain 2"/>
    <property type="match status" value="1"/>
</dbReference>
<protein>
    <submittedName>
        <fullName evidence="6">Nucleoside deaminase</fullName>
    </submittedName>
</protein>
<feature type="domain" description="CMP/dCMP-type deaminase" evidence="5">
    <location>
        <begin position="3"/>
        <end position="127"/>
    </location>
</feature>
<dbReference type="GO" id="GO:0008270">
    <property type="term" value="F:zinc ion binding"/>
    <property type="evidence" value="ECO:0007669"/>
    <property type="project" value="InterPro"/>
</dbReference>
<dbReference type="AlphaFoldDB" id="A0AA49JJS6"/>
<dbReference type="PANTHER" id="PTHR11079">
    <property type="entry name" value="CYTOSINE DEAMINASE FAMILY MEMBER"/>
    <property type="match status" value="1"/>
</dbReference>
<keyword evidence="2" id="KW-0479">Metal-binding</keyword>
<dbReference type="SUPFAM" id="SSF53927">
    <property type="entry name" value="Cytidine deaminase-like"/>
    <property type="match status" value="1"/>
</dbReference>
<dbReference type="CDD" id="cd01285">
    <property type="entry name" value="nucleoside_deaminase"/>
    <property type="match status" value="1"/>
</dbReference>
<dbReference type="EMBL" id="CP120682">
    <property type="protein sequence ID" value="WKN39927.1"/>
    <property type="molecule type" value="Genomic_DNA"/>
</dbReference>
<dbReference type="InterPro" id="IPR016192">
    <property type="entry name" value="APOBEC/CMP_deaminase_Zn-bd"/>
</dbReference>
<evidence type="ECO:0000256" key="3">
    <source>
        <dbReference type="ARBA" id="ARBA00022801"/>
    </source>
</evidence>
<dbReference type="Pfam" id="PF00383">
    <property type="entry name" value="dCMP_cyt_deam_1"/>
    <property type="match status" value="1"/>
</dbReference>
<evidence type="ECO:0000259" key="5">
    <source>
        <dbReference type="PROSITE" id="PS51747"/>
    </source>
</evidence>
<reference evidence="6" key="1">
    <citation type="journal article" date="2023" name="Comput. Struct. Biotechnol. J.">
        <title>Discovery of a novel marine Bacteroidetes with a rich repertoire of carbohydrate-active enzymes.</title>
        <authorList>
            <person name="Chen B."/>
            <person name="Liu G."/>
            <person name="Chen Q."/>
            <person name="Wang H."/>
            <person name="Liu L."/>
            <person name="Tang K."/>
        </authorList>
    </citation>
    <scope>NUCLEOTIDE SEQUENCE</scope>
    <source>
        <strain evidence="6">TK19036</strain>
    </source>
</reference>
<dbReference type="PROSITE" id="PS00903">
    <property type="entry name" value="CYT_DCMP_DEAMINASES_1"/>
    <property type="match status" value="1"/>
</dbReference>
<dbReference type="GO" id="GO:0047974">
    <property type="term" value="F:guanosine deaminase activity"/>
    <property type="evidence" value="ECO:0007669"/>
    <property type="project" value="TreeGrafter"/>
</dbReference>
<evidence type="ECO:0000256" key="1">
    <source>
        <dbReference type="ARBA" id="ARBA00006576"/>
    </source>
</evidence>